<dbReference type="EMBL" id="CAJVPJ010000056">
    <property type="protein sequence ID" value="CAG8468214.1"/>
    <property type="molecule type" value="Genomic_DNA"/>
</dbReference>
<dbReference type="OrthoDB" id="5405745at2759"/>
<organism evidence="2 3">
    <name type="scientific">Paraglomus occultum</name>
    <dbReference type="NCBI Taxonomy" id="144539"/>
    <lineage>
        <taxon>Eukaryota</taxon>
        <taxon>Fungi</taxon>
        <taxon>Fungi incertae sedis</taxon>
        <taxon>Mucoromycota</taxon>
        <taxon>Glomeromycotina</taxon>
        <taxon>Glomeromycetes</taxon>
        <taxon>Paraglomerales</taxon>
        <taxon>Paraglomeraceae</taxon>
        <taxon>Paraglomus</taxon>
    </lineage>
</organism>
<keyword evidence="3" id="KW-1185">Reference proteome</keyword>
<dbReference type="GO" id="GO:0098703">
    <property type="term" value="P:calcium ion import across plasma membrane"/>
    <property type="evidence" value="ECO:0007669"/>
    <property type="project" value="InterPro"/>
</dbReference>
<dbReference type="InterPro" id="IPR024338">
    <property type="entry name" value="MID1/Yam8"/>
</dbReference>
<protein>
    <submittedName>
        <fullName evidence="2">1463_t:CDS:1</fullName>
    </submittedName>
</protein>
<sequence length="526" mass="58189">MRLLQPLEKHSALKHRQSVLYSCTNISRLLTIIISIYTVILAVFLPIAHCQQTFVLTDGIKTNGAIVSGNTNYYHLSAQLQSRSGGLEEVFARAIDENDELRKLYPKWDSLKKSAFTSRSLVSRQNPSQKVAYVSVSICSPTADAIQVYVDSSQFPEKNQSAMIPIDEGAALTIHPADGLRVAIKAIDPTRKTNYTYEIGISTAGYLYYFNDTEGFHLDDTDSANALLTTRVADATSNLDNYGASLATGSLNNLSRSLCAIKQLTVGNVLQRNATNRGNGQVSFYFRELNARSQYVAFLYSNEGNTETLWAPTFLQTKPVSGCTVIYNLPFCDKVAYAVPTGAGKTPNEIAAIYDNLANNTFQNFTENLRQFPCNESSNQASYSLVRNCDDCRAAYKDWLCAITIPRCTDSNAVNGVLRQGRPRNVVIEQAQTTLNFGDYKEISPCIDLCYNVVRSCPALFGFGCPENKTLFSSYGERLKNGSFTNGTNLLCNPMDLDWSFTSGVNSLVWQWITLFTIIVAVAMLL</sequence>
<dbReference type="Pfam" id="PF12929">
    <property type="entry name" value="Mid1"/>
    <property type="match status" value="1"/>
</dbReference>
<name>A0A9N8W1Y3_9GLOM</name>
<dbReference type="GO" id="GO:0005262">
    <property type="term" value="F:calcium channel activity"/>
    <property type="evidence" value="ECO:0007669"/>
    <property type="project" value="InterPro"/>
</dbReference>
<keyword evidence="1" id="KW-0472">Membrane</keyword>
<dbReference type="PANTHER" id="PTHR39142:SF1">
    <property type="entry name" value="AEL197CP"/>
    <property type="match status" value="1"/>
</dbReference>
<dbReference type="AlphaFoldDB" id="A0A9N8W1Y3"/>
<keyword evidence="1" id="KW-0812">Transmembrane</keyword>
<dbReference type="Gene3D" id="1.10.2000.10">
    <property type="entry name" value="Frizzled cysteine-rich domain"/>
    <property type="match status" value="1"/>
</dbReference>
<feature type="transmembrane region" description="Helical" evidence="1">
    <location>
        <begin position="26"/>
        <end position="48"/>
    </location>
</feature>
<dbReference type="InterPro" id="IPR036790">
    <property type="entry name" value="Frizzled_dom_sf"/>
</dbReference>
<dbReference type="Proteomes" id="UP000789572">
    <property type="component" value="Unassembled WGS sequence"/>
</dbReference>
<accession>A0A9N8W1Y3</accession>
<evidence type="ECO:0000313" key="3">
    <source>
        <dbReference type="Proteomes" id="UP000789572"/>
    </source>
</evidence>
<comment type="caution">
    <text evidence="2">The sequence shown here is derived from an EMBL/GenBank/DDBJ whole genome shotgun (WGS) entry which is preliminary data.</text>
</comment>
<evidence type="ECO:0000313" key="2">
    <source>
        <dbReference type="EMBL" id="CAG8468214.1"/>
    </source>
</evidence>
<keyword evidence="1" id="KW-1133">Transmembrane helix</keyword>
<gene>
    <name evidence="2" type="ORF">POCULU_LOCUS906</name>
</gene>
<evidence type="ECO:0000256" key="1">
    <source>
        <dbReference type="SAM" id="Phobius"/>
    </source>
</evidence>
<proteinExistence type="predicted"/>
<reference evidence="2" key="1">
    <citation type="submission" date="2021-06" db="EMBL/GenBank/DDBJ databases">
        <authorList>
            <person name="Kallberg Y."/>
            <person name="Tangrot J."/>
            <person name="Rosling A."/>
        </authorList>
    </citation>
    <scope>NUCLEOTIDE SEQUENCE</scope>
    <source>
        <strain evidence="2">IA702</strain>
    </source>
</reference>
<dbReference type="PANTHER" id="PTHR39142">
    <property type="entry name" value="MID1P"/>
    <property type="match status" value="1"/>
</dbReference>
<feature type="transmembrane region" description="Helical" evidence="1">
    <location>
        <begin position="508"/>
        <end position="525"/>
    </location>
</feature>